<dbReference type="GO" id="GO:0008360">
    <property type="term" value="P:regulation of cell shape"/>
    <property type="evidence" value="ECO:0007669"/>
    <property type="project" value="UniProtKB-KW"/>
</dbReference>
<feature type="binding site" evidence="8">
    <location>
        <position position="257"/>
    </location>
    <ligand>
        <name>substrate</name>
    </ligand>
</feature>
<dbReference type="InterPro" id="IPR012338">
    <property type="entry name" value="Beta-lactam/transpept-like"/>
</dbReference>
<feature type="domain" description="Peptidase S11 D-alanyl-D-alanine carboxypeptidase A N-terminal" evidence="11">
    <location>
        <begin position="48"/>
        <end position="285"/>
    </location>
</feature>
<organism evidence="12 13">
    <name type="scientific">Mogibacterium diversum</name>
    <dbReference type="NCBI Taxonomy" id="114527"/>
    <lineage>
        <taxon>Bacteria</taxon>
        <taxon>Bacillati</taxon>
        <taxon>Bacillota</taxon>
        <taxon>Clostridia</taxon>
        <taxon>Peptostreptococcales</taxon>
        <taxon>Anaerovoracaceae</taxon>
        <taxon>Mogibacterium</taxon>
    </lineage>
</organism>
<keyword evidence="13" id="KW-1185">Reference proteome</keyword>
<gene>
    <name evidence="12" type="ORF">C5Q96_01570</name>
</gene>
<dbReference type="PANTHER" id="PTHR21581">
    <property type="entry name" value="D-ALANYL-D-ALANINE CARBOXYPEPTIDASE"/>
    <property type="match status" value="1"/>
</dbReference>
<feature type="active site" description="Acyl-ester intermediate" evidence="7">
    <location>
        <position position="80"/>
    </location>
</feature>
<dbReference type="SUPFAM" id="SSF56601">
    <property type="entry name" value="beta-lactamase/transpeptidase-like"/>
    <property type="match status" value="1"/>
</dbReference>
<dbReference type="AlphaFoldDB" id="A0A2S0L2V4"/>
<dbReference type="Pfam" id="PF00768">
    <property type="entry name" value="Peptidase_S11"/>
    <property type="match status" value="1"/>
</dbReference>
<evidence type="ECO:0000256" key="10">
    <source>
        <dbReference type="SAM" id="Phobius"/>
    </source>
</evidence>
<keyword evidence="10" id="KW-1133">Transmembrane helix</keyword>
<keyword evidence="6" id="KW-0961">Cell wall biogenesis/degradation</keyword>
<dbReference type="Proteomes" id="UP000237883">
    <property type="component" value="Chromosome"/>
</dbReference>
<protein>
    <recommendedName>
        <fullName evidence="11">Peptidase S11 D-alanyl-D-alanine carboxypeptidase A N-terminal domain-containing protein</fullName>
    </recommendedName>
</protein>
<keyword evidence="2" id="KW-0732">Signal</keyword>
<dbReference type="GO" id="GO:0071555">
    <property type="term" value="P:cell wall organization"/>
    <property type="evidence" value="ECO:0007669"/>
    <property type="project" value="UniProtKB-KW"/>
</dbReference>
<sequence length="308" mass="34478">METRRENKNKRKRIYIWITIAIIVVAIVSFMCFFISDRGTGERRSRSKDIYNSKSVYVYNLTDGKVEIDVNGNKKLPIASLTKLMTCRKALIVMRSKGLVLDDSGQVSEEAVNIVKRQKEFMVGYDVDESTDLRDLFYAMIMRSDGACANSIASMMGGNINHFVSEMNDEASEIGLSNTHYETPDGVYKSGEYSTASDVAKLLKESLPDKDYYKIFTTPTYVSTKTERHPDGIKLSNDVISAFNKHKIKSFKVLGGKFGYTREAGKSIAVLAEKNGKKYIVITLGCYNKGGNHGHMDDVITAMKKING</sequence>
<dbReference type="PRINTS" id="PR00725">
    <property type="entry name" value="DADACBPTASE1"/>
</dbReference>
<keyword evidence="10" id="KW-0812">Transmembrane</keyword>
<dbReference type="GO" id="GO:0006508">
    <property type="term" value="P:proteolysis"/>
    <property type="evidence" value="ECO:0007669"/>
    <property type="project" value="InterPro"/>
</dbReference>
<dbReference type="GO" id="GO:0009252">
    <property type="term" value="P:peptidoglycan biosynthetic process"/>
    <property type="evidence" value="ECO:0007669"/>
    <property type="project" value="UniProtKB-KW"/>
</dbReference>
<reference evidence="13" key="1">
    <citation type="submission" date="2018-02" db="EMBL/GenBank/DDBJ databases">
        <authorList>
            <person name="Holder M.E."/>
            <person name="Ajami N.J."/>
            <person name="Petrosino J.F."/>
        </authorList>
    </citation>
    <scope>NUCLEOTIDE SEQUENCE [LARGE SCALE GENOMIC DNA]</scope>
    <source>
        <strain evidence="13">CCUG 47132</strain>
    </source>
</reference>
<feature type="active site" evidence="7">
    <location>
        <position position="144"/>
    </location>
</feature>
<evidence type="ECO:0000313" key="13">
    <source>
        <dbReference type="Proteomes" id="UP000237883"/>
    </source>
</evidence>
<evidence type="ECO:0000256" key="3">
    <source>
        <dbReference type="ARBA" id="ARBA00022801"/>
    </source>
</evidence>
<evidence type="ECO:0000256" key="6">
    <source>
        <dbReference type="ARBA" id="ARBA00023316"/>
    </source>
</evidence>
<feature type="active site" description="Proton acceptor" evidence="7">
    <location>
        <position position="83"/>
    </location>
</feature>
<keyword evidence="4" id="KW-0133">Cell shape</keyword>
<evidence type="ECO:0000256" key="5">
    <source>
        <dbReference type="ARBA" id="ARBA00022984"/>
    </source>
</evidence>
<proteinExistence type="inferred from homology"/>
<evidence type="ECO:0000256" key="1">
    <source>
        <dbReference type="ARBA" id="ARBA00007164"/>
    </source>
</evidence>
<evidence type="ECO:0000313" key="12">
    <source>
        <dbReference type="EMBL" id="AVM47626.1"/>
    </source>
</evidence>
<dbReference type="PANTHER" id="PTHR21581:SF6">
    <property type="entry name" value="TRAFFICKING PROTEIN PARTICLE COMPLEX SUBUNIT 12"/>
    <property type="match status" value="1"/>
</dbReference>
<dbReference type="Gene3D" id="3.40.710.10">
    <property type="entry name" value="DD-peptidase/beta-lactamase superfamily"/>
    <property type="match status" value="1"/>
</dbReference>
<name>A0A2S0L2V4_9FIRM</name>
<evidence type="ECO:0000256" key="9">
    <source>
        <dbReference type="RuleBase" id="RU004016"/>
    </source>
</evidence>
<evidence type="ECO:0000256" key="7">
    <source>
        <dbReference type="PIRSR" id="PIRSR618044-1"/>
    </source>
</evidence>
<keyword evidence="3" id="KW-0378">Hydrolase</keyword>
<dbReference type="InterPro" id="IPR001967">
    <property type="entry name" value="Peptidase_S11_N"/>
</dbReference>
<dbReference type="EMBL" id="CP027228">
    <property type="protein sequence ID" value="AVM47626.1"/>
    <property type="molecule type" value="Genomic_DNA"/>
</dbReference>
<dbReference type="RefSeq" id="WP_106056584.1">
    <property type="nucleotide sequence ID" value="NZ_CP027228.1"/>
</dbReference>
<keyword evidence="5" id="KW-0573">Peptidoglycan synthesis</keyword>
<dbReference type="GO" id="GO:0009002">
    <property type="term" value="F:serine-type D-Ala-D-Ala carboxypeptidase activity"/>
    <property type="evidence" value="ECO:0007669"/>
    <property type="project" value="InterPro"/>
</dbReference>
<evidence type="ECO:0000259" key="11">
    <source>
        <dbReference type="Pfam" id="PF00768"/>
    </source>
</evidence>
<evidence type="ECO:0000256" key="4">
    <source>
        <dbReference type="ARBA" id="ARBA00022960"/>
    </source>
</evidence>
<accession>A0A2S0L2V4</accession>
<dbReference type="KEGG" id="mdv:C5Q96_01570"/>
<dbReference type="InterPro" id="IPR018044">
    <property type="entry name" value="Peptidase_S11"/>
</dbReference>
<feature type="transmembrane region" description="Helical" evidence="10">
    <location>
        <begin position="14"/>
        <end position="36"/>
    </location>
</feature>
<comment type="similarity">
    <text evidence="1 9">Belongs to the peptidase S11 family.</text>
</comment>
<evidence type="ECO:0000256" key="8">
    <source>
        <dbReference type="PIRSR" id="PIRSR618044-2"/>
    </source>
</evidence>
<keyword evidence="10" id="KW-0472">Membrane</keyword>
<dbReference type="OrthoDB" id="1701915at2"/>
<evidence type="ECO:0000256" key="2">
    <source>
        <dbReference type="ARBA" id="ARBA00022729"/>
    </source>
</evidence>
<dbReference type="GeneID" id="78390940"/>